<proteinExistence type="predicted"/>
<reference evidence="1" key="1">
    <citation type="journal article" date="2020" name="bioRxiv">
        <title>Comparative genomics of Chlamydomonas.</title>
        <authorList>
            <person name="Craig R.J."/>
            <person name="Hasan A.R."/>
            <person name="Ness R.W."/>
            <person name="Keightley P.D."/>
        </authorList>
    </citation>
    <scope>NUCLEOTIDE SEQUENCE</scope>
    <source>
        <strain evidence="1">CCAP 11/173</strain>
    </source>
</reference>
<evidence type="ECO:0000313" key="1">
    <source>
        <dbReference type="EMBL" id="KAG2449035.1"/>
    </source>
</evidence>
<keyword evidence="2" id="KW-1185">Reference proteome</keyword>
<comment type="caution">
    <text evidence="1">The sequence shown here is derived from an EMBL/GenBank/DDBJ whole genome shotgun (WGS) entry which is preliminary data.</text>
</comment>
<evidence type="ECO:0000313" key="2">
    <source>
        <dbReference type="Proteomes" id="UP000613740"/>
    </source>
</evidence>
<dbReference type="Proteomes" id="UP000613740">
    <property type="component" value="Unassembled WGS sequence"/>
</dbReference>
<dbReference type="AlphaFoldDB" id="A0A835WKC6"/>
<dbReference type="OrthoDB" id="20621at2759"/>
<name>A0A835WKC6_9CHLO</name>
<dbReference type="EMBL" id="JAEHOD010000015">
    <property type="protein sequence ID" value="KAG2449035.1"/>
    <property type="molecule type" value="Genomic_DNA"/>
</dbReference>
<organism evidence="1 2">
    <name type="scientific">Chlamydomonas schloesseri</name>
    <dbReference type="NCBI Taxonomy" id="2026947"/>
    <lineage>
        <taxon>Eukaryota</taxon>
        <taxon>Viridiplantae</taxon>
        <taxon>Chlorophyta</taxon>
        <taxon>core chlorophytes</taxon>
        <taxon>Chlorophyceae</taxon>
        <taxon>CS clade</taxon>
        <taxon>Chlamydomonadales</taxon>
        <taxon>Chlamydomonadaceae</taxon>
        <taxon>Chlamydomonas</taxon>
    </lineage>
</organism>
<accession>A0A835WKC6</accession>
<evidence type="ECO:0008006" key="3">
    <source>
        <dbReference type="Google" id="ProtNLM"/>
    </source>
</evidence>
<sequence>MVFARDAAVVVKGRDGRTVLLQSRGLDIQQANMAASEGMATLQAASTNADAWDILSNSQGAPLLCGRVEVMHSQLAVTYRVVGPLVFLVVTPPAANAFSCVQLLGQVVRVVMGSAEGKAAAELTAERLQRKFGEVCVCGGGTGCWRRQREL</sequence>
<gene>
    <name evidence="1" type="ORF">HYH02_005787</name>
</gene>
<protein>
    <recommendedName>
        <fullName evidence="3">Roadblock/LAMTOR2 domain-containing protein</fullName>
    </recommendedName>
</protein>